<protein>
    <recommendedName>
        <fullName evidence="2">Response regulatory domain-containing protein</fullName>
    </recommendedName>
</protein>
<dbReference type="EMBL" id="JNFH02000056">
    <property type="protein sequence ID" value="KDS91503.2"/>
    <property type="molecule type" value="Genomic_DNA"/>
</dbReference>
<gene>
    <name evidence="3" type="ORF">FK85_01420</name>
</gene>
<evidence type="ECO:0000313" key="3">
    <source>
        <dbReference type="EMBL" id="KDS91503.2"/>
    </source>
</evidence>
<dbReference type="PROSITE" id="PS50110">
    <property type="entry name" value="RESPONSE_REGULATORY"/>
    <property type="match status" value="1"/>
</dbReference>
<reference evidence="3 4" key="1">
    <citation type="journal article" date="2015" name="Genome Announc.">
        <title>Draft genome sequence of a Halorubrum H3 strain isolated from the burlinskoye salt lake (Altai Krai, Russia).</title>
        <authorList>
            <person name="Rozanov A.S."/>
            <person name="Bryanskaya A.V."/>
            <person name="Malup T.K."/>
            <person name="Kotenko A.V."/>
            <person name="Peltek S.E."/>
        </authorList>
    </citation>
    <scope>NUCLEOTIDE SEQUENCE [LARGE SCALE GENOMIC DNA]</scope>
    <source>
        <strain evidence="3 4">H3</strain>
    </source>
</reference>
<evidence type="ECO:0000313" key="4">
    <source>
        <dbReference type="Proteomes" id="UP000053331"/>
    </source>
</evidence>
<dbReference type="SUPFAM" id="SSF52172">
    <property type="entry name" value="CheY-like"/>
    <property type="match status" value="1"/>
</dbReference>
<name>A0A081EVR5_9EURY</name>
<keyword evidence="4" id="KW-1185">Reference proteome</keyword>
<evidence type="ECO:0000259" key="2">
    <source>
        <dbReference type="PROSITE" id="PS50110"/>
    </source>
</evidence>
<proteinExistence type="predicted"/>
<dbReference type="Gene3D" id="3.40.50.2300">
    <property type="match status" value="1"/>
</dbReference>
<dbReference type="AlphaFoldDB" id="A0A081EVR5"/>
<comment type="caution">
    <text evidence="3">The sequence shown here is derived from an EMBL/GenBank/DDBJ whole genome shotgun (WGS) entry which is preliminary data.</text>
</comment>
<evidence type="ECO:0000256" key="1">
    <source>
        <dbReference type="PROSITE-ProRule" id="PRU00169"/>
    </source>
</evidence>
<keyword evidence="1" id="KW-0597">Phosphoprotein</keyword>
<dbReference type="Proteomes" id="UP000053331">
    <property type="component" value="Unassembled WGS sequence"/>
</dbReference>
<accession>A0A081EVR5</accession>
<feature type="domain" description="Response regulatory" evidence="2">
    <location>
        <begin position="1"/>
        <end position="108"/>
    </location>
</feature>
<sequence>MLHVDDEPEFAELVSIDLERDGEALEVVTETSVEAGLDRIETEAVDCIVTDYSTKVTDGGFGMASVRQLVLAHGWEITAAEGEAGGARFEVTDADIEPEGGVALPADE</sequence>
<dbReference type="OrthoDB" id="8127at2157"/>
<organism evidence="3 4">
    <name type="scientific">Halorubrum saccharovorum</name>
    <dbReference type="NCBI Taxonomy" id="2248"/>
    <lineage>
        <taxon>Archaea</taxon>
        <taxon>Methanobacteriati</taxon>
        <taxon>Methanobacteriota</taxon>
        <taxon>Stenosarchaea group</taxon>
        <taxon>Halobacteria</taxon>
        <taxon>Halobacteriales</taxon>
        <taxon>Haloferacaceae</taxon>
        <taxon>Halorubrum</taxon>
    </lineage>
</organism>
<feature type="modified residue" description="4-aspartylphosphate" evidence="1">
    <location>
        <position position="51"/>
    </location>
</feature>
<dbReference type="InterPro" id="IPR011006">
    <property type="entry name" value="CheY-like_superfamily"/>
</dbReference>
<dbReference type="GO" id="GO:0000160">
    <property type="term" value="P:phosphorelay signal transduction system"/>
    <property type="evidence" value="ECO:0007669"/>
    <property type="project" value="InterPro"/>
</dbReference>
<dbReference type="InterPro" id="IPR001789">
    <property type="entry name" value="Sig_transdc_resp-reg_receiver"/>
</dbReference>